<gene>
    <name evidence="1" type="ORF">CEXT_248241</name>
</gene>
<proteinExistence type="predicted"/>
<evidence type="ECO:0000313" key="2">
    <source>
        <dbReference type="Proteomes" id="UP001054945"/>
    </source>
</evidence>
<keyword evidence="2" id="KW-1185">Reference proteome</keyword>
<name>A0AAV4XUI3_CAEEX</name>
<sequence length="120" mass="13795">MTPLCLNPSDLPLSVVELPLVIIGIAVNESQLICWSLFRSIHFHFYQTRFSLPNHPLDSNVFNLLSPQNLAGKMKLIRNEAVLSQVMKQNFLDAHFEELHWENNSYLSANELITIEQFSI</sequence>
<dbReference type="Proteomes" id="UP001054945">
    <property type="component" value="Unassembled WGS sequence"/>
</dbReference>
<dbReference type="EMBL" id="BPLR01018218">
    <property type="protein sequence ID" value="GIY97835.1"/>
    <property type="molecule type" value="Genomic_DNA"/>
</dbReference>
<accession>A0AAV4XUI3</accession>
<reference evidence="1 2" key="1">
    <citation type="submission" date="2021-06" db="EMBL/GenBank/DDBJ databases">
        <title>Caerostris extrusa draft genome.</title>
        <authorList>
            <person name="Kono N."/>
            <person name="Arakawa K."/>
        </authorList>
    </citation>
    <scope>NUCLEOTIDE SEQUENCE [LARGE SCALE GENOMIC DNA]</scope>
</reference>
<protein>
    <submittedName>
        <fullName evidence="1">Uncharacterized protein</fullName>
    </submittedName>
</protein>
<evidence type="ECO:0000313" key="1">
    <source>
        <dbReference type="EMBL" id="GIY97835.1"/>
    </source>
</evidence>
<dbReference type="AlphaFoldDB" id="A0AAV4XUI3"/>
<organism evidence="1 2">
    <name type="scientific">Caerostris extrusa</name>
    <name type="common">Bark spider</name>
    <name type="synonym">Caerostris bankana</name>
    <dbReference type="NCBI Taxonomy" id="172846"/>
    <lineage>
        <taxon>Eukaryota</taxon>
        <taxon>Metazoa</taxon>
        <taxon>Ecdysozoa</taxon>
        <taxon>Arthropoda</taxon>
        <taxon>Chelicerata</taxon>
        <taxon>Arachnida</taxon>
        <taxon>Araneae</taxon>
        <taxon>Araneomorphae</taxon>
        <taxon>Entelegynae</taxon>
        <taxon>Araneoidea</taxon>
        <taxon>Araneidae</taxon>
        <taxon>Caerostris</taxon>
    </lineage>
</organism>
<comment type="caution">
    <text evidence="1">The sequence shown here is derived from an EMBL/GenBank/DDBJ whole genome shotgun (WGS) entry which is preliminary data.</text>
</comment>